<dbReference type="GO" id="GO:0045905">
    <property type="term" value="P:positive regulation of translational termination"/>
    <property type="evidence" value="ECO:0007669"/>
    <property type="project" value="TreeGrafter"/>
</dbReference>
<dbReference type="PROSITE" id="PS51184">
    <property type="entry name" value="JMJC"/>
    <property type="match status" value="1"/>
</dbReference>
<dbReference type="EMBL" id="JABANM010020269">
    <property type="protein sequence ID" value="KAF4723117.1"/>
    <property type="molecule type" value="Genomic_DNA"/>
</dbReference>
<keyword evidence="1" id="KW-0812">Transmembrane</keyword>
<dbReference type="GO" id="GO:0043565">
    <property type="term" value="F:sequence-specific DNA binding"/>
    <property type="evidence" value="ECO:0007669"/>
    <property type="project" value="TreeGrafter"/>
</dbReference>
<dbReference type="PANTHER" id="PTHR12480">
    <property type="entry name" value="ARGININE DEMETHYLASE AND LYSYL-HYDROXYLASE JMJD"/>
    <property type="match status" value="1"/>
</dbReference>
<protein>
    <recommendedName>
        <fullName evidence="2">JmjC domain-containing protein</fullName>
    </recommendedName>
</protein>
<accession>A0A7J6RR74</accession>
<reference evidence="3 4" key="1">
    <citation type="submission" date="2020-04" db="EMBL/GenBank/DDBJ databases">
        <title>Perkinsus olseni comparative genomics.</title>
        <authorList>
            <person name="Bogema D.R."/>
        </authorList>
    </citation>
    <scope>NUCLEOTIDE SEQUENCE [LARGE SCALE GENOMIC DNA]</scope>
    <source>
        <strain evidence="3">ATCC PRA-205</strain>
    </source>
</reference>
<feature type="transmembrane region" description="Helical" evidence="1">
    <location>
        <begin position="567"/>
        <end position="590"/>
    </location>
</feature>
<evidence type="ECO:0000259" key="2">
    <source>
        <dbReference type="PROSITE" id="PS51184"/>
    </source>
</evidence>
<evidence type="ECO:0000313" key="3">
    <source>
        <dbReference type="EMBL" id="KAF4723117.1"/>
    </source>
</evidence>
<comment type="caution">
    <text evidence="3">The sequence shown here is derived from an EMBL/GenBank/DDBJ whole genome shotgun (WGS) entry which is preliminary data.</text>
</comment>
<dbReference type="Gene3D" id="2.60.120.650">
    <property type="entry name" value="Cupin"/>
    <property type="match status" value="1"/>
</dbReference>
<dbReference type="GO" id="GO:0005737">
    <property type="term" value="C:cytoplasm"/>
    <property type="evidence" value="ECO:0007669"/>
    <property type="project" value="TreeGrafter"/>
</dbReference>
<evidence type="ECO:0000313" key="4">
    <source>
        <dbReference type="Proteomes" id="UP000574390"/>
    </source>
</evidence>
<dbReference type="SUPFAM" id="SSF51197">
    <property type="entry name" value="Clavaminate synthase-like"/>
    <property type="match status" value="1"/>
</dbReference>
<feature type="non-terminal residue" evidence="3">
    <location>
        <position position="620"/>
    </location>
</feature>
<organism evidence="3 4">
    <name type="scientific">Perkinsus olseni</name>
    <name type="common">Perkinsus atlanticus</name>
    <dbReference type="NCBI Taxonomy" id="32597"/>
    <lineage>
        <taxon>Eukaryota</taxon>
        <taxon>Sar</taxon>
        <taxon>Alveolata</taxon>
        <taxon>Perkinsozoa</taxon>
        <taxon>Perkinsea</taxon>
        <taxon>Perkinsida</taxon>
        <taxon>Perkinsidae</taxon>
        <taxon>Perkinsus</taxon>
    </lineage>
</organism>
<feature type="domain" description="JmjC" evidence="2">
    <location>
        <begin position="306"/>
        <end position="444"/>
    </location>
</feature>
<name>A0A7J6RR74_PEROL</name>
<dbReference type="PANTHER" id="PTHR12480:SF6">
    <property type="entry name" value="2-OXOGLUTARATE AND IRON-DEPENDENT OXYGENASE JMJD4"/>
    <property type="match status" value="1"/>
</dbReference>
<dbReference type="GO" id="GO:0005634">
    <property type="term" value="C:nucleus"/>
    <property type="evidence" value="ECO:0007669"/>
    <property type="project" value="TreeGrafter"/>
</dbReference>
<dbReference type="SMART" id="SM00558">
    <property type="entry name" value="JmjC"/>
    <property type="match status" value="1"/>
</dbReference>
<feature type="transmembrane region" description="Helical" evidence="1">
    <location>
        <begin position="532"/>
        <end position="561"/>
    </location>
</feature>
<keyword evidence="1" id="KW-1133">Transmembrane helix</keyword>
<gene>
    <name evidence="3" type="ORF">FOZ62_021040</name>
</gene>
<dbReference type="AlphaFoldDB" id="A0A7J6RR74"/>
<evidence type="ECO:0000256" key="1">
    <source>
        <dbReference type="SAM" id="Phobius"/>
    </source>
</evidence>
<dbReference type="InterPro" id="IPR003347">
    <property type="entry name" value="JmjC_dom"/>
</dbReference>
<sequence length="620" mass="70303">MTSPASPLPSESLTWEERINTAVYKFDRKLHHVAKEGLSRENTFYAIGGAGLTLLAATAIGAFTFRRKAKEFARMNPAVFARQEAPSQASDFHKPQRFIPLASAVLTPRETVKLFVLPFIVVSGGIGLGWKDASLARVQKFHADDPVRVLLTPRVTKACTGMQHPSDLVATLKWVQGAGPVPEWRRRRQTPPLDLFLSAMTDTEESLRAIESEFFPKPSPELPSPTVFRTEYLIPNRPGCFAVSNEVVGLSEEFAEDPVGWMMAHFGDRKVPISRKVLDEQECKEDTLKHWYEILRHHEWYLKDWNFQSECEGLGIEPPYKCPEQFADDWLNPYWHSIQPKGGKDYRFMYWGSKGSTTPNHFDVMMSHSWTYNITGRKLWYFGARENEKQLRIEFEQGPGEVVFVPSGWAHSVVNLDEDTISVNHNWFCGPNVRRIYAAFETDVAEVLRNLDGFGVKRELDTQWYDEHVQLILKGNDSMDMAMLADCILMGVEKLQDEQDFEDGWVEYSLAQATSVLQDILSKYRSVLKKAVLSPCTFVVLGLCYGVVLVGIICSLIAVYIKEAAPVWVIVLISVGVAWLALGVAFKFVFSMREPQCRRLQSVVVKDSPFSAQRDLTNSN</sequence>
<dbReference type="GO" id="GO:0016706">
    <property type="term" value="F:2-oxoglutarate-dependent dioxygenase activity"/>
    <property type="evidence" value="ECO:0007669"/>
    <property type="project" value="TreeGrafter"/>
</dbReference>
<proteinExistence type="predicted"/>
<dbReference type="Pfam" id="PF02373">
    <property type="entry name" value="JmjC"/>
    <property type="match status" value="1"/>
</dbReference>
<keyword evidence="1" id="KW-0472">Membrane</keyword>
<feature type="transmembrane region" description="Helical" evidence="1">
    <location>
        <begin position="44"/>
        <end position="65"/>
    </location>
</feature>
<dbReference type="Proteomes" id="UP000574390">
    <property type="component" value="Unassembled WGS sequence"/>
</dbReference>
<dbReference type="InterPro" id="IPR050910">
    <property type="entry name" value="JMJD6_ArgDemeth/LysHydrox"/>
</dbReference>